<keyword evidence="2" id="KW-0813">Transport</keyword>
<gene>
    <name evidence="7" type="ORF">AXX12_01865</name>
</gene>
<keyword evidence="5" id="KW-0408">Iron</keyword>
<dbReference type="Pfam" id="PF01880">
    <property type="entry name" value="Desulfoferrodox"/>
    <property type="match status" value="1"/>
</dbReference>
<feature type="domain" description="Desulfoferrodoxin ferrous iron-binding" evidence="6">
    <location>
        <begin position="10"/>
        <end position="122"/>
    </location>
</feature>
<dbReference type="Gene3D" id="2.60.40.730">
    <property type="entry name" value="SOR catalytic domain"/>
    <property type="match status" value="1"/>
</dbReference>
<evidence type="ECO:0000256" key="2">
    <source>
        <dbReference type="ARBA" id="ARBA00022448"/>
    </source>
</evidence>
<comment type="caution">
    <text evidence="7">The sequence shown here is derived from an EMBL/GenBank/DDBJ whole genome shotgun (WGS) entry which is preliminary data.</text>
</comment>
<dbReference type="GO" id="GO:0016491">
    <property type="term" value="F:oxidoreductase activity"/>
    <property type="evidence" value="ECO:0007669"/>
    <property type="project" value="InterPro"/>
</dbReference>
<dbReference type="PANTHER" id="PTHR36541:SF1">
    <property type="entry name" value="SUPEROXIDE REDUCTASE-RELATED"/>
    <property type="match status" value="1"/>
</dbReference>
<evidence type="ECO:0000256" key="3">
    <source>
        <dbReference type="ARBA" id="ARBA00022723"/>
    </source>
</evidence>
<name>A0A154BSR9_ANASB</name>
<comment type="similarity">
    <text evidence="1">Belongs to the desulfoferrodoxin family.</text>
</comment>
<evidence type="ECO:0000313" key="7">
    <source>
        <dbReference type="EMBL" id="KYZ76915.1"/>
    </source>
</evidence>
<dbReference type="EMBL" id="LSGP01000013">
    <property type="protein sequence ID" value="KYZ76915.1"/>
    <property type="molecule type" value="Genomic_DNA"/>
</dbReference>
<dbReference type="RefSeq" id="WP_066238287.1">
    <property type="nucleotide sequence ID" value="NZ_LSGP01000013.1"/>
</dbReference>
<keyword evidence="4" id="KW-0249">Electron transport</keyword>
<dbReference type="SUPFAM" id="SSF49367">
    <property type="entry name" value="Superoxide reductase-like"/>
    <property type="match status" value="1"/>
</dbReference>
<protein>
    <submittedName>
        <fullName evidence="7">Neelaredoxin</fullName>
    </submittedName>
</protein>
<reference evidence="7 8" key="1">
    <citation type="submission" date="2016-02" db="EMBL/GenBank/DDBJ databases">
        <title>Anaerosporomusa subterraneum gen. nov., sp. nov., a spore-forming obligate anaerobe isolated from saprolite.</title>
        <authorList>
            <person name="Choi J.K."/>
            <person name="Shah M."/>
            <person name="Yee N."/>
        </authorList>
    </citation>
    <scope>NUCLEOTIDE SEQUENCE [LARGE SCALE GENOMIC DNA]</scope>
    <source>
        <strain evidence="7 8">RU4</strain>
    </source>
</reference>
<evidence type="ECO:0000259" key="6">
    <source>
        <dbReference type="Pfam" id="PF01880"/>
    </source>
</evidence>
<dbReference type="NCBIfam" id="TIGR00332">
    <property type="entry name" value="neela_ferrous"/>
    <property type="match status" value="1"/>
</dbReference>
<dbReference type="InterPro" id="IPR036073">
    <property type="entry name" value="Desulfoferrodoxin_Fe-bd_dom_sf"/>
</dbReference>
<dbReference type="PANTHER" id="PTHR36541">
    <property type="entry name" value="SUPEROXIDE REDUCTASE-RELATED"/>
    <property type="match status" value="1"/>
</dbReference>
<dbReference type="GO" id="GO:0005506">
    <property type="term" value="F:iron ion binding"/>
    <property type="evidence" value="ECO:0007669"/>
    <property type="project" value="InterPro"/>
</dbReference>
<dbReference type="Proteomes" id="UP000076268">
    <property type="component" value="Unassembled WGS sequence"/>
</dbReference>
<organism evidence="7 8">
    <name type="scientific">Anaerosporomusa subterranea</name>
    <dbReference type="NCBI Taxonomy" id="1794912"/>
    <lineage>
        <taxon>Bacteria</taxon>
        <taxon>Bacillati</taxon>
        <taxon>Bacillota</taxon>
        <taxon>Negativicutes</taxon>
        <taxon>Acetonemataceae</taxon>
        <taxon>Anaerosporomusa</taxon>
    </lineage>
</organism>
<accession>A0A154BSR9</accession>
<evidence type="ECO:0000256" key="5">
    <source>
        <dbReference type="ARBA" id="ARBA00023004"/>
    </source>
</evidence>
<keyword evidence="8" id="KW-1185">Reference proteome</keyword>
<dbReference type="OrthoDB" id="9814936at2"/>
<dbReference type="CDD" id="cd03172">
    <property type="entry name" value="SORL_classII"/>
    <property type="match status" value="1"/>
</dbReference>
<dbReference type="InterPro" id="IPR002742">
    <property type="entry name" value="Desulfoferrodoxin_Fe-bd_dom"/>
</dbReference>
<sequence>MKFADVFKSADWKTEKHVPVIEAPTKVKAGEKFTVEVTVGKEIAHPNTTEHHIRWIRLYFKPDTGNVYDLGLFEFNAHGESTEGPNKGPAYTEPSAQVTVKLNANGTLLAAAYCNIHGLWESTKDISISE</sequence>
<evidence type="ECO:0000256" key="1">
    <source>
        <dbReference type="ARBA" id="ARBA00005941"/>
    </source>
</evidence>
<proteinExistence type="inferred from homology"/>
<evidence type="ECO:0000256" key="4">
    <source>
        <dbReference type="ARBA" id="ARBA00022982"/>
    </source>
</evidence>
<keyword evidence="3" id="KW-0479">Metal-binding</keyword>
<dbReference type="AlphaFoldDB" id="A0A154BSR9"/>
<dbReference type="InterPro" id="IPR051233">
    <property type="entry name" value="Desulfoferrodoxin_SOR"/>
</dbReference>
<evidence type="ECO:0000313" key="8">
    <source>
        <dbReference type="Proteomes" id="UP000076268"/>
    </source>
</evidence>
<dbReference type="STRING" id="1794912.AXX12_01865"/>